<dbReference type="InterPro" id="IPR014718">
    <property type="entry name" value="GH-type_carb-bd"/>
</dbReference>
<organism evidence="1 2">
    <name type="scientific">Sphaeroforma arctica JP610</name>
    <dbReference type="NCBI Taxonomy" id="667725"/>
    <lineage>
        <taxon>Eukaryota</taxon>
        <taxon>Ichthyosporea</taxon>
        <taxon>Ichthyophonida</taxon>
        <taxon>Sphaeroforma</taxon>
    </lineage>
</organism>
<gene>
    <name evidence="1" type="ORF">SARC_06495</name>
</gene>
<keyword evidence="2" id="KW-1185">Reference proteome</keyword>
<dbReference type="Gene3D" id="2.70.98.10">
    <property type="match status" value="1"/>
</dbReference>
<protein>
    <recommendedName>
        <fullName evidence="3">Glucose-6-phosphate 1-epimerase</fullName>
    </recommendedName>
</protein>
<dbReference type="GO" id="GO:0030246">
    <property type="term" value="F:carbohydrate binding"/>
    <property type="evidence" value="ECO:0007669"/>
    <property type="project" value="InterPro"/>
</dbReference>
<proteinExistence type="predicted"/>
<dbReference type="InterPro" id="IPR011013">
    <property type="entry name" value="Gal_mutarotase_sf_dom"/>
</dbReference>
<evidence type="ECO:0000313" key="1">
    <source>
        <dbReference type="EMBL" id="KNC81171.1"/>
    </source>
</evidence>
<name>A0A0L0FX97_9EUKA</name>
<dbReference type="PANTHER" id="PTHR11122:SF13">
    <property type="entry name" value="GLUCOSE-6-PHOSPHATE 1-EPIMERASE"/>
    <property type="match status" value="1"/>
</dbReference>
<dbReference type="OrthoDB" id="1659429at2759"/>
<dbReference type="GO" id="GO:0047938">
    <property type="term" value="F:glucose-6-phosphate 1-epimerase activity"/>
    <property type="evidence" value="ECO:0007669"/>
    <property type="project" value="TreeGrafter"/>
</dbReference>
<dbReference type="GeneID" id="25906999"/>
<dbReference type="InterPro" id="IPR008183">
    <property type="entry name" value="Aldose_1/G6P_1-epimerase"/>
</dbReference>
<dbReference type="STRING" id="667725.A0A0L0FX97"/>
<dbReference type="Proteomes" id="UP000054560">
    <property type="component" value="Unassembled WGS sequence"/>
</dbReference>
<reference evidence="1 2" key="1">
    <citation type="submission" date="2011-02" db="EMBL/GenBank/DDBJ databases">
        <title>The Genome Sequence of Sphaeroforma arctica JP610.</title>
        <authorList>
            <consortium name="The Broad Institute Genome Sequencing Platform"/>
            <person name="Russ C."/>
            <person name="Cuomo C."/>
            <person name="Young S.K."/>
            <person name="Zeng Q."/>
            <person name="Gargeya S."/>
            <person name="Alvarado L."/>
            <person name="Berlin A."/>
            <person name="Chapman S.B."/>
            <person name="Chen Z."/>
            <person name="Freedman E."/>
            <person name="Gellesch M."/>
            <person name="Goldberg J."/>
            <person name="Griggs A."/>
            <person name="Gujja S."/>
            <person name="Heilman E."/>
            <person name="Heiman D."/>
            <person name="Howarth C."/>
            <person name="Mehta T."/>
            <person name="Neiman D."/>
            <person name="Pearson M."/>
            <person name="Roberts A."/>
            <person name="Saif S."/>
            <person name="Shea T."/>
            <person name="Shenoy N."/>
            <person name="Sisk P."/>
            <person name="Stolte C."/>
            <person name="Sykes S."/>
            <person name="White J."/>
            <person name="Yandava C."/>
            <person name="Burger G."/>
            <person name="Gray M.W."/>
            <person name="Holland P.W.H."/>
            <person name="King N."/>
            <person name="Lang F.B.F."/>
            <person name="Roger A.J."/>
            <person name="Ruiz-Trillo I."/>
            <person name="Haas B."/>
            <person name="Nusbaum C."/>
            <person name="Birren B."/>
        </authorList>
    </citation>
    <scope>NUCLEOTIDE SEQUENCE [LARGE SCALE GENOMIC DNA]</scope>
    <source>
        <strain evidence="1 2">JP610</strain>
    </source>
</reference>
<dbReference type="PANTHER" id="PTHR11122">
    <property type="entry name" value="APOSPORY-ASSOCIATED PROTEIN C-RELATED"/>
    <property type="match status" value="1"/>
</dbReference>
<dbReference type="Pfam" id="PF01263">
    <property type="entry name" value="Aldose_epim"/>
    <property type="match status" value="1"/>
</dbReference>
<dbReference type="SUPFAM" id="SSF74650">
    <property type="entry name" value="Galactose mutarotase-like"/>
    <property type="match status" value="1"/>
</dbReference>
<dbReference type="GO" id="GO:0005975">
    <property type="term" value="P:carbohydrate metabolic process"/>
    <property type="evidence" value="ECO:0007669"/>
    <property type="project" value="InterPro"/>
</dbReference>
<evidence type="ECO:0000313" key="2">
    <source>
        <dbReference type="Proteomes" id="UP000054560"/>
    </source>
</evidence>
<sequence length="164" mass="17949">MSLTLSKSGLVQELTVDNTGENAFDFTTLLHTYFKCADIEHVSVEGLQGSGWTDKVLGDAPKSETRASLKLDGFYDSVYSQTPSTQTIKGLAGKDTPLVVDVEKTNLPDTVVWNPWEENAAKMGDFDDDGFHYMICVEAGAVSERTTLEPNSTWKGSQNIQPHA</sequence>
<dbReference type="RefSeq" id="XP_014155073.1">
    <property type="nucleotide sequence ID" value="XM_014299598.1"/>
</dbReference>
<dbReference type="GO" id="GO:0005737">
    <property type="term" value="C:cytoplasm"/>
    <property type="evidence" value="ECO:0007669"/>
    <property type="project" value="TreeGrafter"/>
</dbReference>
<dbReference type="EMBL" id="KQ242061">
    <property type="protein sequence ID" value="KNC81171.1"/>
    <property type="molecule type" value="Genomic_DNA"/>
</dbReference>
<dbReference type="AlphaFoldDB" id="A0A0L0FX97"/>
<accession>A0A0L0FX97</accession>
<dbReference type="eggNOG" id="KOG1594">
    <property type="taxonomic scope" value="Eukaryota"/>
</dbReference>
<evidence type="ECO:0008006" key="3">
    <source>
        <dbReference type="Google" id="ProtNLM"/>
    </source>
</evidence>